<dbReference type="Pfam" id="PF07714">
    <property type="entry name" value="PK_Tyr_Ser-Thr"/>
    <property type="match status" value="2"/>
</dbReference>
<comment type="similarity">
    <text evidence="1">Belongs to the protein kinase superfamily. STE Ser/Thr protein kinase family. MAP kinase kinase kinase subfamily.</text>
</comment>
<name>A0A3B5L451_9TELE</name>
<dbReference type="InterPro" id="IPR054000">
    <property type="entry name" value="MLKL_N"/>
</dbReference>
<dbReference type="Pfam" id="PF22215">
    <property type="entry name" value="MLKL_N"/>
    <property type="match status" value="1"/>
</dbReference>
<dbReference type="InterPro" id="IPR001245">
    <property type="entry name" value="Ser-Thr/Tyr_kinase_cat_dom"/>
</dbReference>
<dbReference type="PANTHER" id="PTHR46716">
    <property type="entry name" value="MITOGEN-ACTIVATED PROTEIN KINASE KINASE KINASE 7"/>
    <property type="match status" value="1"/>
</dbReference>
<dbReference type="GeneTree" id="ENSGT00390000016453"/>
<keyword evidence="5" id="KW-0418">Kinase</keyword>
<sequence length="450" mass="51088">MDIVNPLKFLIGSVLSTAVGIYKLAEKAKANKKQCHRIGERVKALERVVNSIDSIEAAQLSAEVTKTLEELSTVLNSTFGLIEKFTSSNWMKRLYKTSSHAGEFQMVNDRLSDSFQNLTIALQLKQGSDMGKLLKEAFTREEDEKDRKEDEKELNRSEKRHFGITSSSSYLNDFHVLEHLGNFEKFGKSCYMCMTKASLYKSFITVNILVNCREIKSDFKKEVETMKRFESPNILRMFGICILDEDTPNTKYLIIMEYCEKGSLREVLSSERDLSWSRKVKLRSQGSEAKASRDYSMATLPHFSGCSSFQLGGLELAQTETSLRNATVNKRKDKDISSLCYSSPQMLSEGMRHYCKKCEIYSLGIVMWEIATQRKPFSGGTLHVKVAEEHYREPVPRQCPESLEELIDACRGHHCVQRPPAGAAVTVSTLILGWRALPIHFFLGVPMFSL</sequence>
<dbReference type="GO" id="GO:0005524">
    <property type="term" value="F:ATP binding"/>
    <property type="evidence" value="ECO:0007669"/>
    <property type="project" value="UniProtKB-KW"/>
</dbReference>
<proteinExistence type="inferred from homology"/>
<dbReference type="STRING" id="32473.ENSXCOP00000002544"/>
<dbReference type="InterPro" id="IPR011009">
    <property type="entry name" value="Kinase-like_dom_sf"/>
</dbReference>
<reference evidence="8" key="2">
    <citation type="submission" date="2025-09" db="UniProtKB">
        <authorList>
            <consortium name="Ensembl"/>
        </authorList>
    </citation>
    <scope>IDENTIFICATION</scope>
</reference>
<dbReference type="Gene3D" id="1.10.510.10">
    <property type="entry name" value="Transferase(Phosphotransferase) domain 1"/>
    <property type="match status" value="1"/>
</dbReference>
<dbReference type="GO" id="GO:0043123">
    <property type="term" value="P:positive regulation of canonical NF-kappaB signal transduction"/>
    <property type="evidence" value="ECO:0007669"/>
    <property type="project" value="TreeGrafter"/>
</dbReference>
<accession>A0A3B5L451</accession>
<dbReference type="InterPro" id="IPR059179">
    <property type="entry name" value="MLKL-like_MCAfunc"/>
</dbReference>
<dbReference type="Proteomes" id="UP000261380">
    <property type="component" value="Unplaced"/>
</dbReference>
<keyword evidence="6" id="KW-0067">ATP-binding</keyword>
<evidence type="ECO:0000313" key="9">
    <source>
        <dbReference type="Proteomes" id="UP000261380"/>
    </source>
</evidence>
<reference evidence="8" key="1">
    <citation type="submission" date="2025-08" db="UniProtKB">
        <authorList>
            <consortium name="Ensembl"/>
        </authorList>
    </citation>
    <scope>IDENTIFICATION</scope>
</reference>
<dbReference type="GO" id="GO:0007166">
    <property type="term" value="P:cell surface receptor signaling pathway"/>
    <property type="evidence" value="ECO:0007669"/>
    <property type="project" value="InterPro"/>
</dbReference>
<evidence type="ECO:0000256" key="4">
    <source>
        <dbReference type="ARBA" id="ARBA00022741"/>
    </source>
</evidence>
<evidence type="ECO:0000256" key="5">
    <source>
        <dbReference type="ARBA" id="ARBA00022777"/>
    </source>
</evidence>
<evidence type="ECO:0000259" key="7">
    <source>
        <dbReference type="PROSITE" id="PS50011"/>
    </source>
</evidence>
<dbReference type="GO" id="GO:0007254">
    <property type="term" value="P:JNK cascade"/>
    <property type="evidence" value="ECO:0007669"/>
    <property type="project" value="TreeGrafter"/>
</dbReference>
<evidence type="ECO:0000313" key="8">
    <source>
        <dbReference type="Ensembl" id="ENSXCOP00000002544.1"/>
    </source>
</evidence>
<organism evidence="8 9">
    <name type="scientific">Xiphophorus couchianus</name>
    <name type="common">Monterrey platyfish</name>
    <dbReference type="NCBI Taxonomy" id="32473"/>
    <lineage>
        <taxon>Eukaryota</taxon>
        <taxon>Metazoa</taxon>
        <taxon>Chordata</taxon>
        <taxon>Craniata</taxon>
        <taxon>Vertebrata</taxon>
        <taxon>Euteleostomi</taxon>
        <taxon>Actinopterygii</taxon>
        <taxon>Neopterygii</taxon>
        <taxon>Teleostei</taxon>
        <taxon>Neoteleostei</taxon>
        <taxon>Acanthomorphata</taxon>
        <taxon>Ovalentaria</taxon>
        <taxon>Atherinomorphae</taxon>
        <taxon>Cyprinodontiformes</taxon>
        <taxon>Poeciliidae</taxon>
        <taxon>Poeciliinae</taxon>
        <taxon>Xiphophorus</taxon>
    </lineage>
</organism>
<keyword evidence="3" id="KW-0808">Transferase</keyword>
<dbReference type="AlphaFoldDB" id="A0A3B5L451"/>
<dbReference type="Gene3D" id="1.20.930.20">
    <property type="entry name" value="Adaptor protein Cbl, N-terminal domain"/>
    <property type="match status" value="1"/>
</dbReference>
<dbReference type="Gene3D" id="3.30.200.20">
    <property type="entry name" value="Phosphorylase Kinase, domain 1"/>
    <property type="match status" value="1"/>
</dbReference>
<dbReference type="Ensembl" id="ENSXCOT00000002579.1">
    <property type="protein sequence ID" value="ENSXCOP00000002544.1"/>
    <property type="gene ID" value="ENSXCOG00000002035.1"/>
</dbReference>
<dbReference type="PANTHER" id="PTHR46716:SF1">
    <property type="entry name" value="MITOGEN-ACTIVATED PROTEIN KINASE KINASE KINASE 7"/>
    <property type="match status" value="1"/>
</dbReference>
<dbReference type="PROSITE" id="PS50011">
    <property type="entry name" value="PROTEIN_KINASE_DOM"/>
    <property type="match status" value="1"/>
</dbReference>
<evidence type="ECO:0000256" key="2">
    <source>
        <dbReference type="ARBA" id="ARBA00022527"/>
    </source>
</evidence>
<keyword evidence="9" id="KW-1185">Reference proteome</keyword>
<dbReference type="SUPFAM" id="SSF56112">
    <property type="entry name" value="Protein kinase-like (PK-like)"/>
    <property type="match status" value="1"/>
</dbReference>
<dbReference type="CDD" id="cd21037">
    <property type="entry name" value="MLKL_NTD"/>
    <property type="match status" value="1"/>
</dbReference>
<protein>
    <recommendedName>
        <fullName evidence="7">Protein kinase domain-containing protein</fullName>
    </recommendedName>
</protein>
<dbReference type="InterPro" id="IPR036537">
    <property type="entry name" value="Adaptor_Cbl_N_dom_sf"/>
</dbReference>
<evidence type="ECO:0000256" key="6">
    <source>
        <dbReference type="ARBA" id="ARBA00022840"/>
    </source>
</evidence>
<dbReference type="GO" id="GO:0006955">
    <property type="term" value="P:immune response"/>
    <property type="evidence" value="ECO:0007669"/>
    <property type="project" value="TreeGrafter"/>
</dbReference>
<evidence type="ECO:0000256" key="3">
    <source>
        <dbReference type="ARBA" id="ARBA00022679"/>
    </source>
</evidence>
<keyword evidence="4" id="KW-0547">Nucleotide-binding</keyword>
<feature type="domain" description="Protein kinase" evidence="7">
    <location>
        <begin position="180"/>
        <end position="443"/>
    </location>
</feature>
<dbReference type="GO" id="GO:0004709">
    <property type="term" value="F:MAP kinase kinase kinase activity"/>
    <property type="evidence" value="ECO:0007669"/>
    <property type="project" value="TreeGrafter"/>
</dbReference>
<evidence type="ECO:0000256" key="1">
    <source>
        <dbReference type="ARBA" id="ARBA00006529"/>
    </source>
</evidence>
<keyword evidence="2" id="KW-0723">Serine/threonine-protein kinase</keyword>
<dbReference type="InterPro" id="IPR000719">
    <property type="entry name" value="Prot_kinase_dom"/>
</dbReference>